<name>U5MMI8_CLOSA</name>
<proteinExistence type="predicted"/>
<dbReference type="InterPro" id="IPR022385">
    <property type="entry name" value="Rhs_assc_core"/>
</dbReference>
<dbReference type="EMBL" id="CP006721">
    <property type="protein sequence ID" value="AGX41810.1"/>
    <property type="molecule type" value="Genomic_DNA"/>
</dbReference>
<gene>
    <name evidence="1" type="ORF">CLSA_c07970</name>
</gene>
<dbReference type="NCBIfam" id="TIGR03696">
    <property type="entry name" value="Rhs_assc_core"/>
    <property type="match status" value="1"/>
</dbReference>
<evidence type="ECO:0000313" key="1">
    <source>
        <dbReference type="EMBL" id="AGX41810.1"/>
    </source>
</evidence>
<dbReference type="InterPro" id="IPR032871">
    <property type="entry name" value="AHH_dom_containing"/>
</dbReference>
<evidence type="ECO:0000313" key="2">
    <source>
        <dbReference type="Proteomes" id="UP000017118"/>
    </source>
</evidence>
<dbReference type="Gene3D" id="2.180.10.10">
    <property type="entry name" value="RHS repeat-associated core"/>
    <property type="match status" value="1"/>
</dbReference>
<dbReference type="HOGENOM" id="CLU_1270473_0_0_9"/>
<dbReference type="PATRIC" id="fig|1345695.10.peg.918"/>
<sequence>MRARFYNPVIGRFTQEDVYRGDGLNLYAYCGNNPVRYYDPSGYASNAGKCWSKTNPFDLNNEKQKYTDNVTEQIKVKGTYDSKAQNSDILRGELKTSGNMQTPPYGNAAHHIVAAKEEDAKIARDILKEYSVDVNSASNGVFLPYGKKETNSYITTETTHNGSHTGDYYKYVNNKLQQTIEEIETNGGTVTSKDITKTLDDIRKGLLDGTVKLNKPK</sequence>
<accession>U5MMI8</accession>
<protein>
    <submittedName>
        <fullName evidence="1">RHS repeat-associated core domain protein</fullName>
    </submittedName>
</protein>
<dbReference type="KEGG" id="csb:CLSA_c07970"/>
<dbReference type="AlphaFoldDB" id="U5MMI8"/>
<dbReference type="Pfam" id="PF14412">
    <property type="entry name" value="AHH"/>
    <property type="match status" value="1"/>
</dbReference>
<dbReference type="eggNOG" id="COG3209">
    <property type="taxonomic scope" value="Bacteria"/>
</dbReference>
<organism evidence="1 2">
    <name type="scientific">Clostridium saccharobutylicum DSM 13864</name>
    <dbReference type="NCBI Taxonomy" id="1345695"/>
    <lineage>
        <taxon>Bacteria</taxon>
        <taxon>Bacillati</taxon>
        <taxon>Bacillota</taxon>
        <taxon>Clostridia</taxon>
        <taxon>Eubacteriales</taxon>
        <taxon>Clostridiaceae</taxon>
        <taxon>Clostridium</taxon>
    </lineage>
</organism>
<dbReference type="Proteomes" id="UP000017118">
    <property type="component" value="Chromosome"/>
</dbReference>
<reference evidence="1 2" key="1">
    <citation type="journal article" date="2013" name="Genome Announc.">
        <title>Complete Genome Sequence of the Solvent Producer Clostridium saccharobutylicum NCP262 (DSM 13864).</title>
        <authorList>
            <person name="Poehlein A."/>
            <person name="Hartwich K."/>
            <person name="Krabben P."/>
            <person name="Ehrenreich A."/>
            <person name="Liebl W."/>
            <person name="Durre P."/>
            <person name="Gottschalk G."/>
            <person name="Daniel R."/>
        </authorList>
    </citation>
    <scope>NUCLEOTIDE SEQUENCE [LARGE SCALE GENOMIC DNA]</scope>
    <source>
        <strain evidence="1">DSM 13864</strain>
    </source>
</reference>
<keyword evidence="2" id="KW-1185">Reference proteome</keyword>